<proteinExistence type="predicted"/>
<dbReference type="AlphaFoldDB" id="A0A644X9M1"/>
<protein>
    <submittedName>
        <fullName evidence="1">Uncharacterized protein</fullName>
    </submittedName>
</protein>
<accession>A0A644X9M1</accession>
<organism evidence="1">
    <name type="scientific">bioreactor metagenome</name>
    <dbReference type="NCBI Taxonomy" id="1076179"/>
    <lineage>
        <taxon>unclassified sequences</taxon>
        <taxon>metagenomes</taxon>
        <taxon>ecological metagenomes</taxon>
    </lineage>
</organism>
<evidence type="ECO:0000313" key="1">
    <source>
        <dbReference type="EMBL" id="MPM12885.1"/>
    </source>
</evidence>
<reference evidence="1" key="1">
    <citation type="submission" date="2019-08" db="EMBL/GenBank/DDBJ databases">
        <authorList>
            <person name="Kucharzyk K."/>
            <person name="Murdoch R.W."/>
            <person name="Higgins S."/>
            <person name="Loffler F."/>
        </authorList>
    </citation>
    <scope>NUCLEOTIDE SEQUENCE</scope>
</reference>
<name>A0A644X9M1_9ZZZZ</name>
<gene>
    <name evidence="1" type="ORF">SDC9_59240</name>
</gene>
<comment type="caution">
    <text evidence="1">The sequence shown here is derived from an EMBL/GenBank/DDBJ whole genome shotgun (WGS) entry which is preliminary data.</text>
</comment>
<dbReference type="EMBL" id="VSSQ01002034">
    <property type="protein sequence ID" value="MPM12885.1"/>
    <property type="molecule type" value="Genomic_DNA"/>
</dbReference>
<sequence length="72" mass="8471">MVGLKLDDARRDHVEKFLDFSILTRRSFGFRLLCHRAFFLSELILNMKKPSHFCDGGIRTILFTVDNPEKKE</sequence>